<reference evidence="1 2" key="1">
    <citation type="submission" date="2016-12" db="EMBL/GenBank/DDBJ databases">
        <title>Genome Sequences of Twelve Sporeforming Bacillus Species Isolated from Foods.</title>
        <authorList>
            <person name="De Jong A."/>
            <person name="Holsappel S."/>
            <person name="Kuipers O.P."/>
        </authorList>
    </citation>
    <scope>NUCLEOTIDE SEQUENCE [LARGE SCALE GENOMIC DNA]</scope>
    <source>
        <strain evidence="1 2">S3E15</strain>
    </source>
</reference>
<proteinExistence type="predicted"/>
<gene>
    <name evidence="1" type="ORF">S3E15_03032</name>
</gene>
<dbReference type="EMBL" id="MRWU01000027">
    <property type="protein sequence ID" value="OSX89718.1"/>
    <property type="molecule type" value="Genomic_DNA"/>
</dbReference>
<name>A0AAP8BCI1_BACMY</name>
<sequence length="40" mass="4477">MIANESGLDKVQVEQGDINIYTLVPIYEEERNLALGKLEA</sequence>
<evidence type="ECO:0000313" key="2">
    <source>
        <dbReference type="Proteomes" id="UP000194131"/>
    </source>
</evidence>
<evidence type="ECO:0000313" key="1">
    <source>
        <dbReference type="EMBL" id="OSX89718.1"/>
    </source>
</evidence>
<dbReference type="Proteomes" id="UP000194131">
    <property type="component" value="Unassembled WGS sequence"/>
</dbReference>
<dbReference type="AlphaFoldDB" id="A0AAP8BCI1"/>
<organism evidence="1 2">
    <name type="scientific">Bacillus mycoides</name>
    <dbReference type="NCBI Taxonomy" id="1405"/>
    <lineage>
        <taxon>Bacteria</taxon>
        <taxon>Bacillati</taxon>
        <taxon>Bacillota</taxon>
        <taxon>Bacilli</taxon>
        <taxon>Bacillales</taxon>
        <taxon>Bacillaceae</taxon>
        <taxon>Bacillus</taxon>
        <taxon>Bacillus cereus group</taxon>
    </lineage>
</organism>
<accession>A0AAP8BCI1</accession>
<protein>
    <submittedName>
        <fullName evidence="1">Uncharacterized protein</fullName>
    </submittedName>
</protein>
<comment type="caution">
    <text evidence="1">The sequence shown here is derived from an EMBL/GenBank/DDBJ whole genome shotgun (WGS) entry which is preliminary data.</text>
</comment>